<protein>
    <submittedName>
        <fullName evidence="3">Uncharacterized protein</fullName>
    </submittedName>
</protein>
<name>A0AAE1C6F9_9PEZI</name>
<reference evidence="3" key="1">
    <citation type="submission" date="2023-07" db="EMBL/GenBank/DDBJ databases">
        <title>Black Yeasts Isolated from many extreme environments.</title>
        <authorList>
            <person name="Coleine C."/>
            <person name="Stajich J.E."/>
            <person name="Selbmann L."/>
        </authorList>
    </citation>
    <scope>NUCLEOTIDE SEQUENCE</scope>
    <source>
        <strain evidence="3">CCFEE 5485</strain>
    </source>
</reference>
<feature type="signal peptide" evidence="2">
    <location>
        <begin position="1"/>
        <end position="22"/>
    </location>
</feature>
<accession>A0AAE1C6F9</accession>
<feature type="compositionally biased region" description="Basic and acidic residues" evidence="1">
    <location>
        <begin position="61"/>
        <end position="101"/>
    </location>
</feature>
<evidence type="ECO:0000313" key="3">
    <source>
        <dbReference type="EMBL" id="KAK3679937.1"/>
    </source>
</evidence>
<dbReference type="AlphaFoldDB" id="A0AAE1C6F9"/>
<feature type="region of interest" description="Disordered" evidence="1">
    <location>
        <begin position="676"/>
        <end position="704"/>
    </location>
</feature>
<dbReference type="EMBL" id="JAUTXT010000001">
    <property type="protein sequence ID" value="KAK3679937.1"/>
    <property type="molecule type" value="Genomic_DNA"/>
</dbReference>
<sequence>MAINRLYYYVLAIAVSAFLCSSHIKTEWPQRGWKPHSSMGNVWKWDQEIKKGGPRIRKESRRVNMKEQDLVGRSAESDHEHPTQEDADTKMADETEVKGASDDSIDTVPKKRSTESPPCSSTTLADRSSQQSSDTATPHSSLAADPTSEATTSDLPTPAPSAPRIGKLHKRRASTSPEKFNTGKFEPLPLQTTVNPHKRPRLENKLEIKYDEDGTPRIASVTPSYALPSGRTNVGSTLLNPKYRQIPPTTSRRPFSVLNAILRNGDLIKHLVSCLPIPALITLYAISKPFHYLFNGAYTAYILENMRTWAPGADKIYPWRCYAELCIKDPRLRQKSLWKGQDVSKKYGDLRDLPSIRWLQMVAWRYAICKDMLIQLATKGLRCPAGTLDAVRRVWFIMDLPLNAHRIALMRSDSYITIKTLFRATTFFLKVDMYFTDPAAPIIPHNTGTMNPAMHPPQWQGSSFTGVPFRKLLTAERHLTSLWRVLRGWGPDSATGMMAMTRLDLLKLWVRHKYHLPVDVPDHVKRQSIMGVPWDKIGIANLERTSVSIIKLSSGGTTAILHPAIFSKATNNTHQEQQLLYPHAKRLLLPTTKPREELLRPDELIMKEGVRRKGQLHRGWARAMLWGFCDDFGRNLPLRTEKELLEWSQGKGSKSYFIRNEDIEKARAEMIRRMRKDDEEAEKAKGEAEDIVGAEIGDQEVSKQ</sequence>
<organism evidence="3 4">
    <name type="scientific">Recurvomyces mirabilis</name>
    <dbReference type="NCBI Taxonomy" id="574656"/>
    <lineage>
        <taxon>Eukaryota</taxon>
        <taxon>Fungi</taxon>
        <taxon>Dikarya</taxon>
        <taxon>Ascomycota</taxon>
        <taxon>Pezizomycotina</taxon>
        <taxon>Dothideomycetes</taxon>
        <taxon>Dothideomycetidae</taxon>
        <taxon>Mycosphaerellales</taxon>
        <taxon>Teratosphaeriaceae</taxon>
        <taxon>Recurvomyces</taxon>
    </lineage>
</organism>
<keyword evidence="4" id="KW-1185">Reference proteome</keyword>
<feature type="compositionally biased region" description="Basic and acidic residues" evidence="1">
    <location>
        <begin position="676"/>
        <end position="688"/>
    </location>
</feature>
<keyword evidence="2" id="KW-0732">Signal</keyword>
<gene>
    <name evidence="3" type="ORF">LTR78_000314</name>
</gene>
<comment type="caution">
    <text evidence="3">The sequence shown here is derived from an EMBL/GenBank/DDBJ whole genome shotgun (WGS) entry which is preliminary data.</text>
</comment>
<evidence type="ECO:0000256" key="2">
    <source>
        <dbReference type="SAM" id="SignalP"/>
    </source>
</evidence>
<evidence type="ECO:0000256" key="1">
    <source>
        <dbReference type="SAM" id="MobiDB-lite"/>
    </source>
</evidence>
<feature type="chain" id="PRO_5041985773" evidence="2">
    <location>
        <begin position="23"/>
        <end position="704"/>
    </location>
</feature>
<dbReference type="Proteomes" id="UP001274830">
    <property type="component" value="Unassembled WGS sequence"/>
</dbReference>
<evidence type="ECO:0000313" key="4">
    <source>
        <dbReference type="Proteomes" id="UP001274830"/>
    </source>
</evidence>
<feature type="region of interest" description="Disordered" evidence="1">
    <location>
        <begin position="52"/>
        <end position="196"/>
    </location>
</feature>
<proteinExistence type="predicted"/>
<feature type="compositionally biased region" description="Polar residues" evidence="1">
    <location>
        <begin position="115"/>
        <end position="140"/>
    </location>
</feature>